<accession>A0ABU1FJE7</accession>
<dbReference type="Proteomes" id="UP001260072">
    <property type="component" value="Unassembled WGS sequence"/>
</dbReference>
<evidence type="ECO:0000313" key="3">
    <source>
        <dbReference type="Proteomes" id="UP001260072"/>
    </source>
</evidence>
<reference evidence="3" key="1">
    <citation type="submission" date="2023-07" db="EMBL/GenBank/DDBJ databases">
        <title>Description of three actinobacteria isolated from air of manufacturing shop in a pharmaceutical factory.</title>
        <authorList>
            <person name="Zhang D.-F."/>
        </authorList>
    </citation>
    <scope>NUCLEOTIDE SEQUENCE [LARGE SCALE GENOMIC DNA]</scope>
    <source>
        <strain evidence="3">CCTCC AB 2011122</strain>
    </source>
</reference>
<keyword evidence="3" id="KW-1185">Reference proteome</keyword>
<comment type="caution">
    <text evidence="2">The sequence shown here is derived from an EMBL/GenBank/DDBJ whole genome shotgun (WGS) entry which is preliminary data.</text>
</comment>
<organism evidence="2 3">
    <name type="scientific">Agromyces indicus</name>
    <dbReference type="NCBI Taxonomy" id="758919"/>
    <lineage>
        <taxon>Bacteria</taxon>
        <taxon>Bacillati</taxon>
        <taxon>Actinomycetota</taxon>
        <taxon>Actinomycetes</taxon>
        <taxon>Micrococcales</taxon>
        <taxon>Microbacteriaceae</taxon>
        <taxon>Agromyces</taxon>
    </lineage>
</organism>
<protein>
    <recommendedName>
        <fullName evidence="4">DUF4760 domain-containing protein</fullName>
    </recommendedName>
</protein>
<dbReference type="EMBL" id="JAVKGS010000001">
    <property type="protein sequence ID" value="MDR5691395.1"/>
    <property type="molecule type" value="Genomic_DNA"/>
</dbReference>
<sequence length="210" mass="23471">MATTENHPDIVHTVQWCAVSVGWLCITPTDEFPFWEAMSSALVTALVTGLTIWFSVSESRRATQKALEADQRARDEEEARRARARRSDDALAAVDAIVSRLWWGAIGRSETEPSIAREPGEVWYFGIARLLSSESEGASTIARWIESEFRLLYSGDMYDGSQPDDLRARRLAAPESLNEVVTTWARDGALTPSIEERLRANLERIASLSL</sequence>
<evidence type="ECO:0000313" key="2">
    <source>
        <dbReference type="EMBL" id="MDR5691395.1"/>
    </source>
</evidence>
<evidence type="ECO:0008006" key="4">
    <source>
        <dbReference type="Google" id="ProtNLM"/>
    </source>
</evidence>
<proteinExistence type="predicted"/>
<keyword evidence="1" id="KW-0472">Membrane</keyword>
<gene>
    <name evidence="2" type="ORF">RH861_04880</name>
</gene>
<evidence type="ECO:0000256" key="1">
    <source>
        <dbReference type="SAM" id="Phobius"/>
    </source>
</evidence>
<feature type="transmembrane region" description="Helical" evidence="1">
    <location>
        <begin position="37"/>
        <end position="56"/>
    </location>
</feature>
<keyword evidence="1" id="KW-1133">Transmembrane helix</keyword>
<keyword evidence="1" id="KW-0812">Transmembrane</keyword>
<name>A0ABU1FJE7_9MICO</name>